<proteinExistence type="predicted"/>
<accession>A0ACD0P0K6</accession>
<organism evidence="1 2">
    <name type="scientific">Violaceomyces palustris</name>
    <dbReference type="NCBI Taxonomy" id="1673888"/>
    <lineage>
        <taxon>Eukaryota</taxon>
        <taxon>Fungi</taxon>
        <taxon>Dikarya</taxon>
        <taxon>Basidiomycota</taxon>
        <taxon>Ustilaginomycotina</taxon>
        <taxon>Ustilaginomycetes</taxon>
        <taxon>Violaceomycetales</taxon>
        <taxon>Violaceomycetaceae</taxon>
        <taxon>Violaceomyces</taxon>
    </lineage>
</organism>
<evidence type="ECO:0000313" key="2">
    <source>
        <dbReference type="Proteomes" id="UP000245626"/>
    </source>
</evidence>
<protein>
    <submittedName>
        <fullName evidence="1">Uncharacterized protein</fullName>
    </submittedName>
</protein>
<dbReference type="EMBL" id="KZ819831">
    <property type="protein sequence ID" value="PWN51602.1"/>
    <property type="molecule type" value="Genomic_DNA"/>
</dbReference>
<keyword evidence="2" id="KW-1185">Reference proteome</keyword>
<evidence type="ECO:0000313" key="1">
    <source>
        <dbReference type="EMBL" id="PWN51602.1"/>
    </source>
</evidence>
<name>A0ACD0P0K6_9BASI</name>
<dbReference type="Proteomes" id="UP000245626">
    <property type="component" value="Unassembled WGS sequence"/>
</dbReference>
<gene>
    <name evidence="1" type="ORF">IE53DRAFT_44038</name>
</gene>
<reference evidence="1 2" key="1">
    <citation type="journal article" date="2018" name="Mol. Biol. Evol.">
        <title>Broad Genomic Sampling Reveals a Smut Pathogenic Ancestry of the Fungal Clade Ustilaginomycotina.</title>
        <authorList>
            <person name="Kijpornyongpan T."/>
            <person name="Mondo S.J."/>
            <person name="Barry K."/>
            <person name="Sandor L."/>
            <person name="Lee J."/>
            <person name="Lipzen A."/>
            <person name="Pangilinan J."/>
            <person name="LaButti K."/>
            <person name="Hainaut M."/>
            <person name="Henrissat B."/>
            <person name="Grigoriev I.V."/>
            <person name="Spatafora J.W."/>
            <person name="Aime M.C."/>
        </authorList>
    </citation>
    <scope>NUCLEOTIDE SEQUENCE [LARGE SCALE GENOMIC DNA]</scope>
    <source>
        <strain evidence="1 2">SA 807</strain>
    </source>
</reference>
<sequence>MERRRMSGNRKIFRSLIVLSIYVAFFSFTLSAVHAGQLNPPHVGGGGGGGGGGAEGGPGYGVLPLPPGSSPAPGIGGPGGNPSSVQLSPLYGQGPPVGPNGSPPLPGLAGGPGGPEGLPDQ</sequence>